<comment type="caution">
    <text evidence="2">The sequence shown here is derived from an EMBL/GenBank/DDBJ whole genome shotgun (WGS) entry which is preliminary data.</text>
</comment>
<gene>
    <name evidence="2" type="ORF">J42TS3_37930</name>
</gene>
<organism evidence="2 3">
    <name type="scientific">Paenibacillus vini</name>
    <dbReference type="NCBI Taxonomy" id="1476024"/>
    <lineage>
        <taxon>Bacteria</taxon>
        <taxon>Bacillati</taxon>
        <taxon>Bacillota</taxon>
        <taxon>Bacilli</taxon>
        <taxon>Bacillales</taxon>
        <taxon>Paenibacillaceae</taxon>
        <taxon>Paenibacillus</taxon>
    </lineage>
</organism>
<keyword evidence="3" id="KW-1185">Reference proteome</keyword>
<evidence type="ECO:0008006" key="4">
    <source>
        <dbReference type="Google" id="ProtNLM"/>
    </source>
</evidence>
<accession>A0ABQ4MFM4</accession>
<reference evidence="2 3" key="1">
    <citation type="submission" date="2021-03" db="EMBL/GenBank/DDBJ databases">
        <title>Antimicrobial resistance genes in bacteria isolated from Japanese honey, and their potential for conferring macrolide and lincosamide resistance in the American foulbrood pathogen Paenibacillus larvae.</title>
        <authorList>
            <person name="Okamoto M."/>
            <person name="Kumagai M."/>
            <person name="Kanamori H."/>
            <person name="Takamatsu D."/>
        </authorList>
    </citation>
    <scope>NUCLEOTIDE SEQUENCE [LARGE SCALE GENOMIC DNA]</scope>
    <source>
        <strain evidence="2 3">J42TS3</strain>
    </source>
</reference>
<dbReference type="Proteomes" id="UP000679992">
    <property type="component" value="Unassembled WGS sequence"/>
</dbReference>
<proteinExistence type="predicted"/>
<name>A0ABQ4MFM4_9BACL</name>
<evidence type="ECO:0000313" key="2">
    <source>
        <dbReference type="EMBL" id="GIP54758.1"/>
    </source>
</evidence>
<dbReference type="RefSeq" id="WP_213655956.1">
    <property type="nucleotide sequence ID" value="NZ_BOSL01000013.1"/>
</dbReference>
<dbReference type="EMBL" id="BOSL01000013">
    <property type="protein sequence ID" value="GIP54758.1"/>
    <property type="molecule type" value="Genomic_DNA"/>
</dbReference>
<sequence>MAFDLVAKLKLQDNFSDKMRKVTKMTERAVKATDSYTDANGRLRNAQGKFVSSGKSATKQMSALERMMQRASRSANTFGKNASNAMNRAARGTGGLVRGIGAVATAYLGAKAAAGLFDKTIGAAAQYEMREVTVKAMFGGNFTKNAQKYLDFVEGRAAVSQFSMDDFLTAGKSFIPTTKDNAQLAKMINLAERLGAIDPDQGLTGAAFALKEFFSGDAVSLVERFELPRKVMNDLKDLPLEKQLKELDKYFDKIGATNELIEAQAATGMGEWRRATAKMTRALREMGTQGLEKIKPLLRDFNKWLESPSFQKFKEAGTKAFAEVFQGASNMVRKATDYINTHFLDNPEFKKLETFESKVKFVLSDLAPVLSDGMKFGGELASKMISGMIPSMTKGILDNPVLATTLGVAALIASPTPIGLTVALSVTAPAWFKALVEGVSPTIQGREEFNREYNAWQKGVEEASKPDYKVPGVEEGWAFVAPEPKTWGKNAWEGFSGGFNSIRDWIKHPTQLDLSGVQGSQSSVNEEARKYLYIGGAKKPNGHAGGLDRVPYNGYTARLHRDETVLTRTEAQEYRENQSGTGKGSRGDGPLIHIANLTVRNDSDIDRIARELAGLLAG</sequence>
<feature type="region of interest" description="Disordered" evidence="1">
    <location>
        <begin position="565"/>
        <end position="590"/>
    </location>
</feature>
<feature type="compositionally biased region" description="Basic and acidic residues" evidence="1">
    <location>
        <begin position="565"/>
        <end position="576"/>
    </location>
</feature>
<protein>
    <recommendedName>
        <fullName evidence="4">Pre-toxin TG domain-containing protein</fullName>
    </recommendedName>
</protein>
<evidence type="ECO:0000256" key="1">
    <source>
        <dbReference type="SAM" id="MobiDB-lite"/>
    </source>
</evidence>
<evidence type="ECO:0000313" key="3">
    <source>
        <dbReference type="Proteomes" id="UP000679992"/>
    </source>
</evidence>